<comment type="caution">
    <text evidence="2">The sequence shown here is derived from an EMBL/GenBank/DDBJ whole genome shotgun (WGS) entry which is preliminary data.</text>
</comment>
<proteinExistence type="predicted"/>
<reference evidence="2 3" key="1">
    <citation type="journal article" name="Sci. Rep.">
        <title>Telomere-to-telomere assembled and centromere annotated genomes of the two main subspecies of the button mushroom Agaricus bisporus reveal especially polymorphic chromosome ends.</title>
        <authorList>
            <person name="Sonnenberg A.S.M."/>
            <person name="Sedaghat-Telgerd N."/>
            <person name="Lavrijssen B."/>
            <person name="Ohm R.A."/>
            <person name="Hendrickx P.M."/>
            <person name="Scholtmeijer K."/>
            <person name="Baars J.J.P."/>
            <person name="van Peer A."/>
        </authorList>
    </citation>
    <scope>NUCLEOTIDE SEQUENCE [LARGE SCALE GENOMIC DNA]</scope>
    <source>
        <strain evidence="2 3">H119_p4</strain>
    </source>
</reference>
<dbReference type="EMBL" id="JABXXO010000014">
    <property type="protein sequence ID" value="KAF7761171.1"/>
    <property type="molecule type" value="Genomic_DNA"/>
</dbReference>
<gene>
    <name evidence="2" type="ORF">Agabi119p4_10580</name>
</gene>
<evidence type="ECO:0000313" key="3">
    <source>
        <dbReference type="Proteomes" id="UP000629468"/>
    </source>
</evidence>
<accession>A0A8H7EWJ9</accession>
<feature type="compositionally biased region" description="Basic and acidic residues" evidence="1">
    <location>
        <begin position="24"/>
        <end position="37"/>
    </location>
</feature>
<organism evidence="2 3">
    <name type="scientific">Agaricus bisporus var. burnettii</name>
    <dbReference type="NCBI Taxonomy" id="192524"/>
    <lineage>
        <taxon>Eukaryota</taxon>
        <taxon>Fungi</taxon>
        <taxon>Dikarya</taxon>
        <taxon>Basidiomycota</taxon>
        <taxon>Agaricomycotina</taxon>
        <taxon>Agaricomycetes</taxon>
        <taxon>Agaricomycetidae</taxon>
        <taxon>Agaricales</taxon>
        <taxon>Agaricineae</taxon>
        <taxon>Agaricaceae</taxon>
        <taxon>Agaricus</taxon>
    </lineage>
</organism>
<protein>
    <submittedName>
        <fullName evidence="2">Uncharacterized protein</fullName>
    </submittedName>
</protein>
<name>A0A8H7EWJ9_AGABI</name>
<evidence type="ECO:0000313" key="2">
    <source>
        <dbReference type="EMBL" id="KAF7761171.1"/>
    </source>
</evidence>
<sequence length="154" mass="17714">MNRWIAAILMFNFRLKHVPGVNHKGPDGLSRRRRADDSEGEDEREDKAEEWVDEVLGCGVWMAGLEMAGEGFESWVLMMGEGEWNDEDVIIQSESEGGGRMMLPPDETEKEKEKELEMIRKFLKQLEMPENLSPKARTSFLKRAMFRGFALFAS</sequence>
<feature type="region of interest" description="Disordered" evidence="1">
    <location>
        <begin position="24"/>
        <end position="49"/>
    </location>
</feature>
<dbReference type="Proteomes" id="UP000629468">
    <property type="component" value="Unassembled WGS sequence"/>
</dbReference>
<evidence type="ECO:0000256" key="1">
    <source>
        <dbReference type="SAM" id="MobiDB-lite"/>
    </source>
</evidence>
<dbReference type="AlphaFoldDB" id="A0A8H7EWJ9"/>